<dbReference type="InterPro" id="IPR011006">
    <property type="entry name" value="CheY-like_superfamily"/>
</dbReference>
<dbReference type="PROSITE" id="PS50110">
    <property type="entry name" value="RESPONSE_REGULATORY"/>
    <property type="match status" value="1"/>
</dbReference>
<dbReference type="NCBIfam" id="TIGR02154">
    <property type="entry name" value="PhoB"/>
    <property type="match status" value="1"/>
</dbReference>
<keyword evidence="18" id="KW-1185">Reference proteome</keyword>
<dbReference type="Pfam" id="PF00072">
    <property type="entry name" value="Response_reg"/>
    <property type="match status" value="1"/>
</dbReference>
<dbReference type="Gene3D" id="3.40.50.2300">
    <property type="match status" value="1"/>
</dbReference>
<gene>
    <name evidence="17" type="ORF">Xish_02368</name>
</gene>
<dbReference type="GO" id="GO:0000976">
    <property type="term" value="F:transcription cis-regulatory region binding"/>
    <property type="evidence" value="ECO:0007669"/>
    <property type="project" value="TreeGrafter"/>
</dbReference>
<dbReference type="SUPFAM" id="SSF52172">
    <property type="entry name" value="CheY-like"/>
    <property type="match status" value="1"/>
</dbReference>
<feature type="modified residue" description="4-aspartylphosphate" evidence="13">
    <location>
        <position position="53"/>
    </location>
</feature>
<evidence type="ECO:0000313" key="17">
    <source>
        <dbReference type="EMBL" id="PHM63137.1"/>
    </source>
</evidence>
<evidence type="ECO:0000256" key="4">
    <source>
        <dbReference type="ARBA" id="ARBA00022490"/>
    </source>
</evidence>
<feature type="DNA-binding region" description="OmpR/PhoB-type" evidence="14">
    <location>
        <begin position="129"/>
        <end position="227"/>
    </location>
</feature>
<keyword evidence="11" id="KW-0804">Transcription</keyword>
<dbReference type="Proteomes" id="UP000222168">
    <property type="component" value="Unassembled WGS sequence"/>
</dbReference>
<evidence type="ECO:0000256" key="12">
    <source>
        <dbReference type="ARBA" id="ARBA00024735"/>
    </source>
</evidence>
<comment type="subcellular location">
    <subcellularLocation>
        <location evidence="1">Cytoplasm</location>
    </subcellularLocation>
</comment>
<dbReference type="EMBL" id="NJAK01000001">
    <property type="protein sequence ID" value="PHM63137.1"/>
    <property type="molecule type" value="Genomic_DNA"/>
</dbReference>
<evidence type="ECO:0000256" key="1">
    <source>
        <dbReference type="ARBA" id="ARBA00004496"/>
    </source>
</evidence>
<keyword evidence="9 14" id="KW-0238">DNA-binding</keyword>
<evidence type="ECO:0000256" key="3">
    <source>
        <dbReference type="ARBA" id="ARBA00022448"/>
    </source>
</evidence>
<dbReference type="GO" id="GO:0032993">
    <property type="term" value="C:protein-DNA complex"/>
    <property type="evidence" value="ECO:0007669"/>
    <property type="project" value="TreeGrafter"/>
</dbReference>
<dbReference type="RefSeq" id="WP_099118009.1">
    <property type="nucleotide sequence ID" value="NZ_NJAK01000001.1"/>
</dbReference>
<dbReference type="InterPro" id="IPR001867">
    <property type="entry name" value="OmpR/PhoB-type_DNA-bd"/>
</dbReference>
<dbReference type="InterPro" id="IPR039420">
    <property type="entry name" value="WalR-like"/>
</dbReference>
<dbReference type="PROSITE" id="PS51755">
    <property type="entry name" value="OMPR_PHOB"/>
    <property type="match status" value="1"/>
</dbReference>
<keyword evidence="6" id="KW-0592">Phosphate transport</keyword>
<evidence type="ECO:0000256" key="9">
    <source>
        <dbReference type="ARBA" id="ARBA00023125"/>
    </source>
</evidence>
<dbReference type="SMART" id="SM00448">
    <property type="entry name" value="REC"/>
    <property type="match status" value="1"/>
</dbReference>
<dbReference type="CDD" id="cd00383">
    <property type="entry name" value="trans_reg_C"/>
    <property type="match status" value="1"/>
</dbReference>
<dbReference type="InterPro" id="IPR001789">
    <property type="entry name" value="Sig_transdc_resp-reg_receiver"/>
</dbReference>
<dbReference type="Pfam" id="PF00486">
    <property type="entry name" value="Trans_reg_C"/>
    <property type="match status" value="1"/>
</dbReference>
<sequence length="229" mass="26431">MVKRILVVEDEVPIREMVCFALEQNGYQAIEAEDYDAAIRRLSEPYPDLILLDWMLPGGSGIQLIRQMKRDNNTKTIPVIMVTARVEEEDRVSGLDVGADDYITKPFSPKELIARVKAVLRRMSPIEAENFIDMDGLILDPSSHRVSSQGQDLEMGPTEFKLLHFFMTHPERVYSREQLLNYVWGTNVYVEDRTVDVHIRRLRKALEIGDHAKMVQTVRGTGYRFSTRY</sequence>
<dbReference type="SUPFAM" id="SSF46894">
    <property type="entry name" value="C-terminal effector domain of the bipartite response regulators"/>
    <property type="match status" value="1"/>
</dbReference>
<keyword evidence="7" id="KW-0902">Two-component regulatory system</keyword>
<feature type="domain" description="OmpR/PhoB-type" evidence="16">
    <location>
        <begin position="129"/>
        <end position="227"/>
    </location>
</feature>
<dbReference type="FunFam" id="1.10.10.10:FF:000011">
    <property type="entry name" value="Phosphate regulon transcriptional regulator PhoB"/>
    <property type="match status" value="1"/>
</dbReference>
<keyword evidence="8" id="KW-0805">Transcription regulation</keyword>
<keyword evidence="4" id="KW-0963">Cytoplasm</keyword>
<dbReference type="GO" id="GO:0006355">
    <property type="term" value="P:regulation of DNA-templated transcription"/>
    <property type="evidence" value="ECO:0007669"/>
    <property type="project" value="InterPro"/>
</dbReference>
<comment type="function">
    <text evidence="12">This protein is a positive regulator for the phosphate regulon. Transcription of this operon is positively regulated by PhoB and PhoR when phosphate is limited.</text>
</comment>
<dbReference type="PANTHER" id="PTHR48111:SF40">
    <property type="entry name" value="PHOSPHATE REGULON TRANSCRIPTIONAL REGULATORY PROTEIN PHOB"/>
    <property type="match status" value="1"/>
</dbReference>
<dbReference type="OrthoDB" id="9802426at2"/>
<evidence type="ECO:0000256" key="5">
    <source>
        <dbReference type="ARBA" id="ARBA00022553"/>
    </source>
</evidence>
<reference evidence="17 18" key="1">
    <citation type="journal article" date="2017" name="Nat. Microbiol.">
        <title>Natural product diversity associated with the nematode symbionts Photorhabdus and Xenorhabdus.</title>
        <authorList>
            <person name="Tobias N.J."/>
            <person name="Wolff H."/>
            <person name="Djahanschiri B."/>
            <person name="Grundmann F."/>
            <person name="Kronenwerth M."/>
            <person name="Shi Y.M."/>
            <person name="Simonyi S."/>
            <person name="Grun P."/>
            <person name="Shapiro-Ilan D."/>
            <person name="Pidot S.J."/>
            <person name="Stinear T.P."/>
            <person name="Ebersberger I."/>
            <person name="Bode H.B."/>
        </authorList>
    </citation>
    <scope>NUCLEOTIDE SEQUENCE [LARGE SCALE GENOMIC DNA]</scope>
    <source>
        <strain evidence="17 18">DSM 22670</strain>
    </source>
</reference>
<evidence type="ECO:0000256" key="13">
    <source>
        <dbReference type="PROSITE-ProRule" id="PRU00169"/>
    </source>
</evidence>
<dbReference type="InterPro" id="IPR011879">
    <property type="entry name" value="Sig_transdc_resp-reg_PhoB"/>
</dbReference>
<dbReference type="InterPro" id="IPR036388">
    <property type="entry name" value="WH-like_DNA-bd_sf"/>
</dbReference>
<protein>
    <recommendedName>
        <fullName evidence="2">Phosphate regulon transcriptional regulatory protein PhoB</fullName>
    </recommendedName>
</protein>
<dbReference type="GO" id="GO:0006817">
    <property type="term" value="P:phosphate ion transport"/>
    <property type="evidence" value="ECO:0007669"/>
    <property type="project" value="UniProtKB-KW"/>
</dbReference>
<evidence type="ECO:0000313" key="18">
    <source>
        <dbReference type="Proteomes" id="UP000222168"/>
    </source>
</evidence>
<evidence type="ECO:0000259" key="16">
    <source>
        <dbReference type="PROSITE" id="PS51755"/>
    </source>
</evidence>
<dbReference type="AlphaFoldDB" id="A0A2D0KIU2"/>
<dbReference type="FunFam" id="3.40.50.2300:FF:000001">
    <property type="entry name" value="DNA-binding response regulator PhoB"/>
    <property type="match status" value="1"/>
</dbReference>
<dbReference type="SMART" id="SM00862">
    <property type="entry name" value="Trans_reg_C"/>
    <property type="match status" value="1"/>
</dbReference>
<evidence type="ECO:0000256" key="11">
    <source>
        <dbReference type="ARBA" id="ARBA00023163"/>
    </source>
</evidence>
<keyword evidence="10" id="KW-0010">Activator</keyword>
<evidence type="ECO:0000256" key="2">
    <source>
        <dbReference type="ARBA" id="ARBA00013332"/>
    </source>
</evidence>
<keyword evidence="3" id="KW-0813">Transport</keyword>
<feature type="domain" description="Response regulatory" evidence="15">
    <location>
        <begin position="4"/>
        <end position="120"/>
    </location>
</feature>
<keyword evidence="5 13" id="KW-0597">Phosphoprotein</keyword>
<name>A0A2D0KIU2_9GAMM</name>
<evidence type="ECO:0000256" key="7">
    <source>
        <dbReference type="ARBA" id="ARBA00023012"/>
    </source>
</evidence>
<accession>A0A2D0KIU2</accession>
<organism evidence="17 18">
    <name type="scientific">Xenorhabdus ishibashii</name>
    <dbReference type="NCBI Taxonomy" id="1034471"/>
    <lineage>
        <taxon>Bacteria</taxon>
        <taxon>Pseudomonadati</taxon>
        <taxon>Pseudomonadota</taxon>
        <taxon>Gammaproteobacteria</taxon>
        <taxon>Enterobacterales</taxon>
        <taxon>Morganellaceae</taxon>
        <taxon>Xenorhabdus</taxon>
    </lineage>
</organism>
<dbReference type="InterPro" id="IPR016032">
    <property type="entry name" value="Sig_transdc_resp-reg_C-effctor"/>
</dbReference>
<evidence type="ECO:0000256" key="10">
    <source>
        <dbReference type="ARBA" id="ARBA00023159"/>
    </source>
</evidence>
<evidence type="ECO:0000256" key="14">
    <source>
        <dbReference type="PROSITE-ProRule" id="PRU01091"/>
    </source>
</evidence>
<proteinExistence type="predicted"/>
<evidence type="ECO:0000256" key="8">
    <source>
        <dbReference type="ARBA" id="ARBA00023015"/>
    </source>
</evidence>
<dbReference type="Gene3D" id="1.10.10.10">
    <property type="entry name" value="Winged helix-like DNA-binding domain superfamily/Winged helix DNA-binding domain"/>
    <property type="match status" value="1"/>
</dbReference>
<dbReference type="GO" id="GO:0000156">
    <property type="term" value="F:phosphorelay response regulator activity"/>
    <property type="evidence" value="ECO:0007669"/>
    <property type="project" value="InterPro"/>
</dbReference>
<dbReference type="CDD" id="cd17618">
    <property type="entry name" value="REC_OmpR_PhoB"/>
    <property type="match status" value="1"/>
</dbReference>
<dbReference type="GO" id="GO:0005829">
    <property type="term" value="C:cytosol"/>
    <property type="evidence" value="ECO:0007669"/>
    <property type="project" value="TreeGrafter"/>
</dbReference>
<evidence type="ECO:0000256" key="6">
    <source>
        <dbReference type="ARBA" id="ARBA00022592"/>
    </source>
</evidence>
<comment type="caution">
    <text evidence="17">The sequence shown here is derived from an EMBL/GenBank/DDBJ whole genome shotgun (WGS) entry which is preliminary data.</text>
</comment>
<evidence type="ECO:0000259" key="15">
    <source>
        <dbReference type="PROSITE" id="PS50110"/>
    </source>
</evidence>
<dbReference type="PANTHER" id="PTHR48111">
    <property type="entry name" value="REGULATOR OF RPOS"/>
    <property type="match status" value="1"/>
</dbReference>
<dbReference type="Gene3D" id="6.10.250.690">
    <property type="match status" value="1"/>
</dbReference>